<dbReference type="PANTHER" id="PTHR43752:SF2">
    <property type="entry name" value="BNR_ASP-BOX REPEAT FAMILY PROTEIN"/>
    <property type="match status" value="1"/>
</dbReference>
<sequence>MSHHPRGTIAGPGRHRWLALAALVCLLLPFLPPPQATAAPVDGAVRSFDAEPLGLPPTDCRVMGDVTVAEAAFGGASVGNRAMRVTDQSSTVYTRAWCDSPQSAEKSVSYRFSPAQINAGPYVAIQGAPGTSSNGVWRFTFNRAGDDIRIAAYDGSAFGTVGTVVDGAIPGQWVEVTINATSDRAELIVNGVRFETMLRNAASPTMGEIYFGSAGASAVGVDYYIDDLAVSGQLPATAFPDYVTEPDVIIASGEGEQEPYFPEIAHLADGRLVTVFYWSNEHSPGISGGEHGQIRWTESSDGGRTWSAARVVIDTPADDRDPQITQLRDGTVVLTWFQTEWEGYPDQPATITGTYVARSTDGGQTWSEPALVESAMTCGCGARSGAYELGWSAESGEVVELDNGDLLIPLYGTLPDSSLGHVSVVRSIDGGRTWPIENEVMIPTAPGQALSETELAVLPDNRVTAVSRPGHVSDSYDGGRTWTVATKVPWTMQAPDLLTLPDGKVLLTYGGQDYGSNEPVVGRLLRRGQAWTDTSPVLIYLSERNIDQGDPSSAVVSGSQLLTVSYDTNLGAIVGNFTSVRTYAVRPR</sequence>
<dbReference type="EMBL" id="NMVI01000013">
    <property type="protein sequence ID" value="OYN88227.1"/>
    <property type="molecule type" value="Genomic_DNA"/>
</dbReference>
<dbReference type="AlphaFoldDB" id="A0A255E9I2"/>
<proteinExistence type="predicted"/>
<feature type="chain" id="PRO_5012265151" description="Sialidase domain-containing protein" evidence="1">
    <location>
        <begin position="39"/>
        <end position="588"/>
    </location>
</feature>
<protein>
    <recommendedName>
        <fullName evidence="2">Sialidase domain-containing protein</fullName>
    </recommendedName>
</protein>
<dbReference type="CDD" id="cd15482">
    <property type="entry name" value="Sialidase_non-viral"/>
    <property type="match status" value="1"/>
</dbReference>
<dbReference type="SUPFAM" id="SSF49899">
    <property type="entry name" value="Concanavalin A-like lectins/glucanases"/>
    <property type="match status" value="1"/>
</dbReference>
<gene>
    <name evidence="3" type="ORF">CGZ92_04585</name>
</gene>
<dbReference type="SUPFAM" id="SSF50939">
    <property type="entry name" value="Sialidases"/>
    <property type="match status" value="1"/>
</dbReference>
<comment type="caution">
    <text evidence="3">The sequence shown here is derived from an EMBL/GenBank/DDBJ whole genome shotgun (WGS) entry which is preliminary data.</text>
</comment>
<dbReference type="Gene3D" id="2.120.10.10">
    <property type="match status" value="1"/>
</dbReference>
<organism evidence="3 4">
    <name type="scientific">Parenemella sanctibonifatiensis</name>
    <dbReference type="NCBI Taxonomy" id="2016505"/>
    <lineage>
        <taxon>Bacteria</taxon>
        <taxon>Bacillati</taxon>
        <taxon>Actinomycetota</taxon>
        <taxon>Actinomycetes</taxon>
        <taxon>Propionibacteriales</taxon>
        <taxon>Propionibacteriaceae</taxon>
        <taxon>Parenemella</taxon>
    </lineage>
</organism>
<feature type="signal peptide" evidence="1">
    <location>
        <begin position="1"/>
        <end position="38"/>
    </location>
</feature>
<dbReference type="InterPro" id="IPR013320">
    <property type="entry name" value="ConA-like_dom_sf"/>
</dbReference>
<evidence type="ECO:0000256" key="1">
    <source>
        <dbReference type="SAM" id="SignalP"/>
    </source>
</evidence>
<evidence type="ECO:0000313" key="3">
    <source>
        <dbReference type="EMBL" id="OYN88227.1"/>
    </source>
</evidence>
<dbReference type="InterPro" id="IPR036278">
    <property type="entry name" value="Sialidase_sf"/>
</dbReference>
<feature type="domain" description="Sialidase" evidence="2">
    <location>
        <begin position="329"/>
        <end position="510"/>
    </location>
</feature>
<keyword evidence="1" id="KW-0732">Signal</keyword>
<dbReference type="InterPro" id="IPR011040">
    <property type="entry name" value="Sialidase"/>
</dbReference>
<dbReference type="RefSeq" id="WP_094450212.1">
    <property type="nucleotide sequence ID" value="NZ_NMVI01000013.1"/>
</dbReference>
<name>A0A255E9I2_9ACTN</name>
<accession>A0A255E9I2</accession>
<reference evidence="3 4" key="1">
    <citation type="submission" date="2017-07" db="EMBL/GenBank/DDBJ databases">
        <title>Draft whole genome sequences of clinical Proprionibacteriaceae strains.</title>
        <authorList>
            <person name="Bernier A.-M."/>
            <person name="Bernard K."/>
            <person name="Domingo M.-C."/>
        </authorList>
    </citation>
    <scope>NUCLEOTIDE SEQUENCE [LARGE SCALE GENOMIC DNA]</scope>
    <source>
        <strain evidence="3 4">NML 160184</strain>
    </source>
</reference>
<dbReference type="Proteomes" id="UP000216533">
    <property type="component" value="Unassembled WGS sequence"/>
</dbReference>
<dbReference type="PANTHER" id="PTHR43752">
    <property type="entry name" value="BNR/ASP-BOX REPEAT FAMILY PROTEIN"/>
    <property type="match status" value="1"/>
</dbReference>
<evidence type="ECO:0000313" key="4">
    <source>
        <dbReference type="Proteomes" id="UP000216533"/>
    </source>
</evidence>
<dbReference type="Pfam" id="PF13088">
    <property type="entry name" value="BNR_2"/>
    <property type="match status" value="1"/>
</dbReference>
<evidence type="ECO:0000259" key="2">
    <source>
        <dbReference type="Pfam" id="PF13088"/>
    </source>
</evidence>